<evidence type="ECO:0000256" key="1">
    <source>
        <dbReference type="SAM" id="SignalP"/>
    </source>
</evidence>
<reference evidence="2" key="1">
    <citation type="journal article" date="2020" name="Phytopathology">
        <title>Genome Sequence Resources of Colletotrichum truncatum, C. plurivorum, C. musicola, and C. sojae: Four Species Pathogenic to Soybean (Glycine max).</title>
        <authorList>
            <person name="Rogerio F."/>
            <person name="Boufleur T.R."/>
            <person name="Ciampi-Guillardi M."/>
            <person name="Sukno S.A."/>
            <person name="Thon M.R."/>
            <person name="Massola Junior N.S."/>
            <person name="Baroncelli R."/>
        </authorList>
    </citation>
    <scope>NUCLEOTIDE SEQUENCE</scope>
    <source>
        <strain evidence="2">LFN0074</strain>
    </source>
</reference>
<sequence length="81" mass="8762">MKPTLLLLASLGFAAAYVDCRVPNNQELSNTCTTDSQFAGCRGQCKKHPVSWDSTNKPNSKANNDFDCVCAQQVGRPPGFP</sequence>
<keyword evidence="3" id="KW-1185">Reference proteome</keyword>
<dbReference type="AlphaFoldDB" id="A0A8H6KPQ1"/>
<dbReference type="Proteomes" id="UP000639643">
    <property type="component" value="Unassembled WGS sequence"/>
</dbReference>
<dbReference type="EMBL" id="WIGM01000184">
    <property type="protein sequence ID" value="KAF6835108.1"/>
    <property type="molecule type" value="Genomic_DNA"/>
</dbReference>
<proteinExistence type="predicted"/>
<keyword evidence="1" id="KW-0732">Signal</keyword>
<accession>A0A8H6KPQ1</accession>
<dbReference type="OrthoDB" id="4789449at2759"/>
<protein>
    <submittedName>
        <fullName evidence="2">Uncharacterized protein</fullName>
    </submittedName>
</protein>
<feature type="chain" id="PRO_5034122088" evidence="1">
    <location>
        <begin position="21"/>
        <end position="81"/>
    </location>
</feature>
<comment type="caution">
    <text evidence="2">The sequence shown here is derived from an EMBL/GenBank/DDBJ whole genome shotgun (WGS) entry which is preliminary data.</text>
</comment>
<name>A0A8H6KPQ1_9PEZI</name>
<evidence type="ECO:0000313" key="3">
    <source>
        <dbReference type="Proteomes" id="UP000639643"/>
    </source>
</evidence>
<organism evidence="2 3">
    <name type="scientific">Colletotrichum musicola</name>
    <dbReference type="NCBI Taxonomy" id="2175873"/>
    <lineage>
        <taxon>Eukaryota</taxon>
        <taxon>Fungi</taxon>
        <taxon>Dikarya</taxon>
        <taxon>Ascomycota</taxon>
        <taxon>Pezizomycotina</taxon>
        <taxon>Sordariomycetes</taxon>
        <taxon>Hypocreomycetidae</taxon>
        <taxon>Glomerellales</taxon>
        <taxon>Glomerellaceae</taxon>
        <taxon>Colletotrichum</taxon>
        <taxon>Colletotrichum orchidearum species complex</taxon>
    </lineage>
</organism>
<feature type="signal peptide" evidence="1">
    <location>
        <begin position="1"/>
        <end position="20"/>
    </location>
</feature>
<gene>
    <name evidence="2" type="ORF">CMUS01_05902</name>
</gene>
<evidence type="ECO:0000313" key="2">
    <source>
        <dbReference type="EMBL" id="KAF6835108.1"/>
    </source>
</evidence>